<dbReference type="RefSeq" id="XP_003142448.1">
    <property type="nucleotide sequence ID" value="XM_003142400.1"/>
</dbReference>
<dbReference type="KEGG" id="loa:LOAG_06864"/>
<dbReference type="EMBL" id="JH712214">
    <property type="protein sequence ID" value="EFO21622.1"/>
    <property type="molecule type" value="Genomic_DNA"/>
</dbReference>
<sequence length="59" mass="7073">MHRTLNRQAMRDMKFHFPDEIGIGGTSALLAVREKYWKKRRPKFPLQMHKYTQKVVEDG</sequence>
<evidence type="ECO:0000313" key="1">
    <source>
        <dbReference type="EMBL" id="EFO21622.1"/>
    </source>
</evidence>
<dbReference type="CTD" id="9944280"/>
<proteinExistence type="predicted"/>
<gene>
    <name evidence="1" type="ORF">LOAG_06864</name>
</gene>
<name>A0A1S0TXJ6_LOALO</name>
<reference evidence="1" key="1">
    <citation type="submission" date="2012-04" db="EMBL/GenBank/DDBJ databases">
        <title>The Genome Sequence of Loa loa.</title>
        <authorList>
            <consortium name="The Broad Institute Genome Sequencing Platform"/>
            <consortium name="Broad Institute Genome Sequencing Center for Infectious Disease"/>
            <person name="Nutman T.B."/>
            <person name="Fink D.L."/>
            <person name="Russ C."/>
            <person name="Young S."/>
            <person name="Zeng Q."/>
            <person name="Gargeya S."/>
            <person name="Alvarado L."/>
            <person name="Berlin A."/>
            <person name="Chapman S.B."/>
            <person name="Chen Z."/>
            <person name="Freedman E."/>
            <person name="Gellesch M."/>
            <person name="Goldberg J."/>
            <person name="Griggs A."/>
            <person name="Gujja S."/>
            <person name="Heilman E.R."/>
            <person name="Heiman D."/>
            <person name="Howarth C."/>
            <person name="Mehta T."/>
            <person name="Neiman D."/>
            <person name="Pearson M."/>
            <person name="Roberts A."/>
            <person name="Saif S."/>
            <person name="Shea T."/>
            <person name="Shenoy N."/>
            <person name="Sisk P."/>
            <person name="Stolte C."/>
            <person name="Sykes S."/>
            <person name="White J."/>
            <person name="Yandava C."/>
            <person name="Haas B."/>
            <person name="Henn M.R."/>
            <person name="Nusbaum C."/>
            <person name="Birren B."/>
        </authorList>
    </citation>
    <scope>NUCLEOTIDE SEQUENCE [LARGE SCALE GENOMIC DNA]</scope>
</reference>
<accession>A0A1S0TXJ6</accession>
<dbReference type="InParanoid" id="A0A1S0TXJ6"/>
<dbReference type="AlphaFoldDB" id="A0A1S0TXJ6"/>
<organism evidence="1">
    <name type="scientific">Loa loa</name>
    <name type="common">Eye worm</name>
    <name type="synonym">Filaria loa</name>
    <dbReference type="NCBI Taxonomy" id="7209"/>
    <lineage>
        <taxon>Eukaryota</taxon>
        <taxon>Metazoa</taxon>
        <taxon>Ecdysozoa</taxon>
        <taxon>Nematoda</taxon>
        <taxon>Chromadorea</taxon>
        <taxon>Rhabditida</taxon>
        <taxon>Spirurina</taxon>
        <taxon>Spiruromorpha</taxon>
        <taxon>Filarioidea</taxon>
        <taxon>Onchocercidae</taxon>
        <taxon>Loa</taxon>
    </lineage>
</organism>
<protein>
    <submittedName>
        <fullName evidence="1">Uncharacterized protein</fullName>
    </submittedName>
</protein>
<dbReference type="GeneID" id="9944280"/>